<dbReference type="GO" id="GO:0003677">
    <property type="term" value="F:DNA binding"/>
    <property type="evidence" value="ECO:0007669"/>
    <property type="project" value="TreeGrafter"/>
</dbReference>
<evidence type="ECO:0000313" key="2">
    <source>
        <dbReference type="EMBL" id="TFY99418.1"/>
    </source>
</evidence>
<dbReference type="CDD" id="cd00090">
    <property type="entry name" value="HTH_ARSR"/>
    <property type="match status" value="1"/>
</dbReference>
<dbReference type="GO" id="GO:0003700">
    <property type="term" value="F:DNA-binding transcription factor activity"/>
    <property type="evidence" value="ECO:0007669"/>
    <property type="project" value="InterPro"/>
</dbReference>
<feature type="domain" description="HTH arsR-type" evidence="1">
    <location>
        <begin position="1"/>
        <end position="93"/>
    </location>
</feature>
<keyword evidence="3" id="KW-1185">Reference proteome</keyword>
<dbReference type="RefSeq" id="WP_135265644.1">
    <property type="nucleotide sequence ID" value="NZ_SMLM01000004.1"/>
</dbReference>
<gene>
    <name evidence="2" type="ORF">EZ313_23000</name>
</gene>
<name>A0A4Z0BN91_9BURK</name>
<dbReference type="PROSITE" id="PS50987">
    <property type="entry name" value="HTH_ARSR_2"/>
    <property type="match status" value="1"/>
</dbReference>
<reference evidence="2 3" key="1">
    <citation type="submission" date="2019-03" db="EMBL/GenBank/DDBJ databases">
        <title>Ramlibacter henchirensis DSM 14656, whole genome shotgun sequence.</title>
        <authorList>
            <person name="Zhang X."/>
            <person name="Feng G."/>
            <person name="Zhu H."/>
        </authorList>
    </citation>
    <scope>NUCLEOTIDE SEQUENCE [LARGE SCALE GENOMIC DNA]</scope>
    <source>
        <strain evidence="2 3">DSM 14656</strain>
    </source>
</reference>
<dbReference type="InterPro" id="IPR011991">
    <property type="entry name" value="ArsR-like_HTH"/>
</dbReference>
<sequence>MNTNQLARIAALVGEPARAGMLLALMDGRSLTAHELATAARITPATASRHLGLMVEGGLLRVNRQGRHRYHQLASAEVARVLEGLMQLAVAQQSAVAPLVGPRDAALRFARTCYDHLAGRLAVAIADRLVEERAVLLEGETAVVTDRAAAALASLGLQDVALREQGSAKRPPCRPCLDWGERRMHLAGRLGAMLCAHCLQQGWLLQQPRSRALGLSPRGATALRDWFGAQRWQELSEPASLAATR</sequence>
<comment type="caution">
    <text evidence="2">The sequence shown here is derived from an EMBL/GenBank/DDBJ whole genome shotgun (WGS) entry which is preliminary data.</text>
</comment>
<dbReference type="InterPro" id="IPR036390">
    <property type="entry name" value="WH_DNA-bd_sf"/>
</dbReference>
<dbReference type="GO" id="GO:0046686">
    <property type="term" value="P:response to cadmium ion"/>
    <property type="evidence" value="ECO:0007669"/>
    <property type="project" value="TreeGrafter"/>
</dbReference>
<dbReference type="PANTHER" id="PTHR39168:SF1">
    <property type="entry name" value="TRANSCRIPTIONAL REGULATORY PROTEIN"/>
    <property type="match status" value="1"/>
</dbReference>
<dbReference type="Pfam" id="PF12840">
    <property type="entry name" value="HTH_20"/>
    <property type="match status" value="1"/>
</dbReference>
<organism evidence="2 3">
    <name type="scientific">Ramlibacter henchirensis</name>
    <dbReference type="NCBI Taxonomy" id="204072"/>
    <lineage>
        <taxon>Bacteria</taxon>
        <taxon>Pseudomonadati</taxon>
        <taxon>Pseudomonadota</taxon>
        <taxon>Betaproteobacteria</taxon>
        <taxon>Burkholderiales</taxon>
        <taxon>Comamonadaceae</taxon>
        <taxon>Ramlibacter</taxon>
    </lineage>
</organism>
<dbReference type="Gene3D" id="1.10.10.10">
    <property type="entry name" value="Winged helix-like DNA-binding domain superfamily/Winged helix DNA-binding domain"/>
    <property type="match status" value="1"/>
</dbReference>
<evidence type="ECO:0000313" key="3">
    <source>
        <dbReference type="Proteomes" id="UP000298180"/>
    </source>
</evidence>
<evidence type="ECO:0000259" key="1">
    <source>
        <dbReference type="PROSITE" id="PS50987"/>
    </source>
</evidence>
<accession>A0A4Z0BN91</accession>
<dbReference type="InterPro" id="IPR001845">
    <property type="entry name" value="HTH_ArsR_DNA-bd_dom"/>
</dbReference>
<dbReference type="SUPFAM" id="SSF46785">
    <property type="entry name" value="Winged helix' DNA-binding domain"/>
    <property type="match status" value="1"/>
</dbReference>
<dbReference type="GO" id="GO:0032791">
    <property type="term" value="F:lead ion binding"/>
    <property type="evidence" value="ECO:0007669"/>
    <property type="project" value="TreeGrafter"/>
</dbReference>
<dbReference type="SMART" id="SM00418">
    <property type="entry name" value="HTH_ARSR"/>
    <property type="match status" value="1"/>
</dbReference>
<proteinExistence type="predicted"/>
<dbReference type="InterPro" id="IPR052543">
    <property type="entry name" value="HTH_Metal-responsive_Reg"/>
</dbReference>
<dbReference type="Proteomes" id="UP000298180">
    <property type="component" value="Unassembled WGS sequence"/>
</dbReference>
<dbReference type="GO" id="GO:0010288">
    <property type="term" value="P:response to lead ion"/>
    <property type="evidence" value="ECO:0007669"/>
    <property type="project" value="TreeGrafter"/>
</dbReference>
<dbReference type="InterPro" id="IPR036388">
    <property type="entry name" value="WH-like_DNA-bd_sf"/>
</dbReference>
<dbReference type="PANTHER" id="PTHR39168">
    <property type="entry name" value="TRANSCRIPTIONAL REGULATOR-RELATED"/>
    <property type="match status" value="1"/>
</dbReference>
<dbReference type="GO" id="GO:0097063">
    <property type="term" value="F:cadmium ion sensor activity"/>
    <property type="evidence" value="ECO:0007669"/>
    <property type="project" value="TreeGrafter"/>
</dbReference>
<dbReference type="AlphaFoldDB" id="A0A4Z0BN91"/>
<protein>
    <submittedName>
        <fullName evidence="2">ArsR family transcriptional regulator</fullName>
    </submittedName>
</protein>
<dbReference type="EMBL" id="SMLM01000004">
    <property type="protein sequence ID" value="TFY99418.1"/>
    <property type="molecule type" value="Genomic_DNA"/>
</dbReference>
<dbReference type="OrthoDB" id="9797716at2"/>